<evidence type="ECO:0000256" key="2">
    <source>
        <dbReference type="ARBA" id="ARBA00022801"/>
    </source>
</evidence>
<keyword evidence="4" id="KW-1185">Reference proteome</keyword>
<proteinExistence type="inferred from homology"/>
<dbReference type="InterPro" id="IPR000407">
    <property type="entry name" value="GDA1_CD39_NTPase"/>
</dbReference>
<organism evidence="3 4">
    <name type="scientific">Vitis vinifera</name>
    <name type="common">Grape</name>
    <dbReference type="NCBI Taxonomy" id="29760"/>
    <lineage>
        <taxon>Eukaryota</taxon>
        <taxon>Viridiplantae</taxon>
        <taxon>Streptophyta</taxon>
        <taxon>Embryophyta</taxon>
        <taxon>Tracheophyta</taxon>
        <taxon>Spermatophyta</taxon>
        <taxon>Magnoliopsida</taxon>
        <taxon>eudicotyledons</taxon>
        <taxon>Gunneridae</taxon>
        <taxon>Pentapetalae</taxon>
        <taxon>rosids</taxon>
        <taxon>Vitales</taxon>
        <taxon>Vitaceae</taxon>
        <taxon>Viteae</taxon>
        <taxon>Vitis</taxon>
    </lineage>
</organism>
<evidence type="ECO:0008006" key="5">
    <source>
        <dbReference type="Google" id="ProtNLM"/>
    </source>
</evidence>
<dbReference type="Proteomes" id="UP001227230">
    <property type="component" value="Chromosome 17"/>
</dbReference>
<protein>
    <recommendedName>
        <fullName evidence="5">Apyrase 1</fullName>
    </recommendedName>
</protein>
<keyword evidence="2" id="KW-0378">Hydrolase</keyword>
<dbReference type="EMBL" id="CP126664">
    <property type="protein sequence ID" value="WKA09055.1"/>
    <property type="molecule type" value="Genomic_DNA"/>
</dbReference>
<reference evidence="3 4" key="1">
    <citation type="journal article" date="2023" name="Hortic Res">
        <title>The complete reference genome for grapevine (Vitis vinifera L.) genetics and breeding.</title>
        <authorList>
            <person name="Shi X."/>
            <person name="Cao S."/>
            <person name="Wang X."/>
            <person name="Huang S."/>
            <person name="Wang Y."/>
            <person name="Liu Z."/>
            <person name="Liu W."/>
            <person name="Leng X."/>
            <person name="Peng Y."/>
            <person name="Wang N."/>
            <person name="Wang Y."/>
            <person name="Ma Z."/>
            <person name="Xu X."/>
            <person name="Zhang F."/>
            <person name="Xue H."/>
            <person name="Zhong H."/>
            <person name="Wang Y."/>
            <person name="Zhang K."/>
            <person name="Velt A."/>
            <person name="Avia K."/>
            <person name="Holtgrawe D."/>
            <person name="Grimplet J."/>
            <person name="Matus J.T."/>
            <person name="Ware D."/>
            <person name="Wu X."/>
            <person name="Wang H."/>
            <person name="Liu C."/>
            <person name="Fang Y."/>
            <person name="Rustenholz C."/>
            <person name="Cheng Z."/>
            <person name="Xiao H."/>
            <person name="Zhou Y."/>
        </authorList>
    </citation>
    <scope>NUCLEOTIDE SEQUENCE [LARGE SCALE GENOMIC DNA]</scope>
    <source>
        <strain evidence="4">cv. Pinot noir / PN40024</strain>
        <tissue evidence="3">Leaf</tissue>
    </source>
</reference>
<accession>A0ABY9DN37</accession>
<dbReference type="PANTHER" id="PTHR11782:SF83">
    <property type="entry name" value="GUANOSINE-DIPHOSPHATASE"/>
    <property type="match status" value="1"/>
</dbReference>
<gene>
    <name evidence="3" type="ORF">VitviT2T_026733</name>
</gene>
<evidence type="ECO:0000313" key="3">
    <source>
        <dbReference type="EMBL" id="WKA09055.1"/>
    </source>
</evidence>
<name>A0ABY9DN37_VITVI</name>
<sequence>MPTTTTSRSGAFQQYPSVYRKASPHSQPRTYAVFDVGSSGNRVHVFCFDSDLNLVHIVKNLELFMQTKPSLGACPMEPQQAVESLLPLLDKAKNAVPADQDTGQSWGNC</sequence>
<dbReference type="Gene3D" id="3.30.420.40">
    <property type="match status" value="1"/>
</dbReference>
<evidence type="ECO:0000256" key="1">
    <source>
        <dbReference type="ARBA" id="ARBA00009283"/>
    </source>
</evidence>
<comment type="similarity">
    <text evidence="1">Belongs to the GDA1/CD39 NTPase family.</text>
</comment>
<dbReference type="Pfam" id="PF01150">
    <property type="entry name" value="GDA1_CD39"/>
    <property type="match status" value="1"/>
</dbReference>
<dbReference type="PANTHER" id="PTHR11782">
    <property type="entry name" value="ADENOSINE/GUANOSINE DIPHOSPHATASE"/>
    <property type="match status" value="1"/>
</dbReference>
<evidence type="ECO:0000313" key="4">
    <source>
        <dbReference type="Proteomes" id="UP001227230"/>
    </source>
</evidence>